<dbReference type="AlphaFoldDB" id="A0A7X2HMT0"/>
<dbReference type="SUPFAM" id="SSF51735">
    <property type="entry name" value="NAD(P)-binding Rossmann-fold domains"/>
    <property type="match status" value="1"/>
</dbReference>
<dbReference type="EMBL" id="WJYN01000004">
    <property type="protein sequence ID" value="MRS99420.1"/>
    <property type="molecule type" value="Genomic_DNA"/>
</dbReference>
<sequence>MKIAVVGAGRLGSALAKRLVQAGHDVTMCFARENGWEERANKVGARAAPVTEAAAGADVIALTVPWGAVDAAVAALGGLEGKVVWDCTNALKPDYSGLAVGTTTSAGEIIASRFPHARVVKGIPPFAELLASDDPTINGQPAGSFVCGDDAGAKTVVMELLSALPAAAVDSGPLENARYAEAAGFLLVRLAYGQGLGARVGLALQHQ</sequence>
<organism evidence="3 4">
    <name type="scientific">Ralstonia pickettii</name>
    <name type="common">Burkholderia pickettii</name>
    <dbReference type="NCBI Taxonomy" id="329"/>
    <lineage>
        <taxon>Bacteria</taxon>
        <taxon>Pseudomonadati</taxon>
        <taxon>Pseudomonadota</taxon>
        <taxon>Betaproteobacteria</taxon>
        <taxon>Burkholderiales</taxon>
        <taxon>Burkholderiaceae</taxon>
        <taxon>Ralstonia</taxon>
    </lineage>
</organism>
<dbReference type="InterPro" id="IPR051267">
    <property type="entry name" value="STEAP_metalloreductase"/>
</dbReference>
<dbReference type="PANTHER" id="PTHR14239">
    <property type="entry name" value="DUDULIN-RELATED"/>
    <property type="match status" value="1"/>
</dbReference>
<evidence type="ECO:0000256" key="1">
    <source>
        <dbReference type="ARBA" id="ARBA00023002"/>
    </source>
</evidence>
<dbReference type="Proteomes" id="UP000441032">
    <property type="component" value="Unassembled WGS sequence"/>
</dbReference>
<feature type="domain" description="Pyrroline-5-carboxylate reductase catalytic N-terminal" evidence="2">
    <location>
        <begin position="2"/>
        <end position="89"/>
    </location>
</feature>
<evidence type="ECO:0000259" key="2">
    <source>
        <dbReference type="Pfam" id="PF03807"/>
    </source>
</evidence>
<dbReference type="InterPro" id="IPR036291">
    <property type="entry name" value="NAD(P)-bd_dom_sf"/>
</dbReference>
<comment type="caution">
    <text evidence="3">The sequence shown here is derived from an EMBL/GenBank/DDBJ whole genome shotgun (WGS) entry which is preliminary data.</text>
</comment>
<dbReference type="GO" id="GO:0016491">
    <property type="term" value="F:oxidoreductase activity"/>
    <property type="evidence" value="ECO:0007669"/>
    <property type="project" value="UniProtKB-KW"/>
</dbReference>
<dbReference type="Pfam" id="PF03807">
    <property type="entry name" value="F420_oxidored"/>
    <property type="match status" value="1"/>
</dbReference>
<evidence type="ECO:0000313" key="4">
    <source>
        <dbReference type="Proteomes" id="UP000441032"/>
    </source>
</evidence>
<proteinExistence type="predicted"/>
<protein>
    <recommendedName>
        <fullName evidence="2">Pyrroline-5-carboxylate reductase catalytic N-terminal domain-containing protein</fullName>
    </recommendedName>
</protein>
<evidence type="ECO:0000313" key="3">
    <source>
        <dbReference type="EMBL" id="MRS99420.1"/>
    </source>
</evidence>
<reference evidence="3 4" key="1">
    <citation type="submission" date="2019-11" db="EMBL/GenBank/DDBJ databases">
        <title>Phenotypic characterization of an OXA-22 and OXA-60 co-producing Ralstonia pickettii clinical strain.</title>
        <authorList>
            <person name="He F."/>
        </authorList>
    </citation>
    <scope>NUCLEOTIDE SEQUENCE [LARGE SCALE GENOMIC DNA]</scope>
    <source>
        <strain evidence="3 4">PSLESD1</strain>
    </source>
</reference>
<accession>A0A7X2HMT0</accession>
<dbReference type="Gene3D" id="3.40.50.720">
    <property type="entry name" value="NAD(P)-binding Rossmann-like Domain"/>
    <property type="match status" value="1"/>
</dbReference>
<gene>
    <name evidence="3" type="ORF">GJQ57_12270</name>
</gene>
<name>A0A7X2HMT0_RALPI</name>
<keyword evidence="1" id="KW-0560">Oxidoreductase</keyword>
<dbReference type="InterPro" id="IPR028939">
    <property type="entry name" value="P5C_Rdtase_cat_N"/>
</dbReference>